<dbReference type="EMBL" id="MWQY01000067">
    <property type="protein sequence ID" value="ORC26782.1"/>
    <property type="molecule type" value="Genomic_DNA"/>
</dbReference>
<name>A0A1Y1RSQ7_9SPIO</name>
<keyword evidence="2" id="KW-1185">Reference proteome</keyword>
<dbReference type="OrthoDB" id="9802417at2"/>
<reference evidence="1 2" key="1">
    <citation type="submission" date="2017-03" db="EMBL/GenBank/DDBJ databases">
        <title>Draft Genome sequence of Marispirochaeta sp. strain JC444.</title>
        <authorList>
            <person name="Shivani Y."/>
            <person name="Subhash Y."/>
            <person name="Sasikala C."/>
            <person name="Ramana C."/>
        </authorList>
    </citation>
    <scope>NUCLEOTIDE SEQUENCE [LARGE SCALE GENOMIC DNA]</scope>
    <source>
        <strain evidence="1 2">JC444</strain>
    </source>
</reference>
<evidence type="ECO:0000313" key="1">
    <source>
        <dbReference type="EMBL" id="ORC26782.1"/>
    </source>
</evidence>
<organism evidence="1 2">
    <name type="scientific">Marispirochaeta aestuarii</name>
    <dbReference type="NCBI Taxonomy" id="1963862"/>
    <lineage>
        <taxon>Bacteria</taxon>
        <taxon>Pseudomonadati</taxon>
        <taxon>Spirochaetota</taxon>
        <taxon>Spirochaetia</taxon>
        <taxon>Spirochaetales</taxon>
        <taxon>Spirochaetaceae</taxon>
        <taxon>Marispirochaeta</taxon>
    </lineage>
</organism>
<proteinExistence type="predicted"/>
<gene>
    <name evidence="1" type="ORF">B4O97_19145</name>
</gene>
<dbReference type="Pfam" id="PF04365">
    <property type="entry name" value="BrnT_toxin"/>
    <property type="match status" value="1"/>
</dbReference>
<dbReference type="STRING" id="1963862.B4O97_19145"/>
<dbReference type="InterPro" id="IPR038573">
    <property type="entry name" value="BrnT_sf"/>
</dbReference>
<comment type="caution">
    <text evidence="1">The sequence shown here is derived from an EMBL/GenBank/DDBJ whole genome shotgun (WGS) entry which is preliminary data.</text>
</comment>
<dbReference type="Gene3D" id="3.10.450.530">
    <property type="entry name" value="Ribonuclease toxin, BrnT, of type II toxin-antitoxin system"/>
    <property type="match status" value="1"/>
</dbReference>
<dbReference type="InterPro" id="IPR007460">
    <property type="entry name" value="BrnT_toxin"/>
</dbReference>
<accession>A0A1Y1RSQ7</accession>
<protein>
    <recommendedName>
        <fullName evidence="3">BrnT family toxin</fullName>
    </recommendedName>
</protein>
<evidence type="ECO:0000313" key="2">
    <source>
        <dbReference type="Proteomes" id="UP000192343"/>
    </source>
</evidence>
<dbReference type="Proteomes" id="UP000192343">
    <property type="component" value="Unassembled WGS sequence"/>
</dbReference>
<sequence length="93" mass="11298">MTFEWDTNKNEVNQEKHNISFEQAQYAFFDAHRIILQDEKHSVDENRYFCIGRISEGIVTVRFTLRDKNIRIFGAGFWREGRIRYEDKIHKRS</sequence>
<evidence type="ECO:0008006" key="3">
    <source>
        <dbReference type="Google" id="ProtNLM"/>
    </source>
</evidence>
<dbReference type="AlphaFoldDB" id="A0A1Y1RSQ7"/>